<dbReference type="CDD" id="cd17546">
    <property type="entry name" value="REC_hyHK_CKI1_RcsC-like"/>
    <property type="match status" value="1"/>
</dbReference>
<keyword evidence="3 11" id="KW-0597">Phosphoprotein</keyword>
<gene>
    <name evidence="15" type="ORF">DSM101010T_03920</name>
</gene>
<dbReference type="Gene3D" id="3.30.450.20">
    <property type="entry name" value="PAS domain"/>
    <property type="match status" value="1"/>
</dbReference>
<feature type="domain" description="Histidine kinase" evidence="13">
    <location>
        <begin position="383"/>
        <end position="606"/>
    </location>
</feature>
<dbReference type="Pfam" id="PF11845">
    <property type="entry name" value="Tll0287-like"/>
    <property type="match status" value="1"/>
</dbReference>
<dbReference type="InterPro" id="IPR036097">
    <property type="entry name" value="HisK_dim/P_sf"/>
</dbReference>
<reference evidence="15 16" key="1">
    <citation type="submission" date="2020-05" db="EMBL/GenBank/DDBJ databases">
        <title>Draft genome sequence of Desulfovibrio sp. strain HN2T.</title>
        <authorList>
            <person name="Ueno A."/>
            <person name="Tamazawa S."/>
            <person name="Tamamura S."/>
            <person name="Murakami T."/>
            <person name="Kiyama T."/>
            <person name="Inomata H."/>
            <person name="Amano Y."/>
            <person name="Miyakawa K."/>
            <person name="Tamaki H."/>
            <person name="Naganuma T."/>
            <person name="Kaneko K."/>
        </authorList>
    </citation>
    <scope>NUCLEOTIDE SEQUENCE [LARGE SCALE GENOMIC DNA]</scope>
    <source>
        <strain evidence="15 16">HN2</strain>
    </source>
</reference>
<dbReference type="PROSITE" id="PS50109">
    <property type="entry name" value="HIS_KIN"/>
    <property type="match status" value="1"/>
</dbReference>
<keyword evidence="5" id="KW-0547">Nucleotide-binding</keyword>
<evidence type="ECO:0000256" key="5">
    <source>
        <dbReference type="ARBA" id="ARBA00022741"/>
    </source>
</evidence>
<dbReference type="SUPFAM" id="SSF47384">
    <property type="entry name" value="Homodimeric domain of signal transducing histidine kinase"/>
    <property type="match status" value="1"/>
</dbReference>
<dbReference type="PRINTS" id="PR00344">
    <property type="entry name" value="BCTRLSENSOR"/>
</dbReference>
<evidence type="ECO:0000256" key="12">
    <source>
        <dbReference type="SAM" id="Phobius"/>
    </source>
</evidence>
<dbReference type="SMART" id="SM00388">
    <property type="entry name" value="HisKA"/>
    <property type="match status" value="1"/>
</dbReference>
<dbReference type="InterPro" id="IPR011006">
    <property type="entry name" value="CheY-like_superfamily"/>
</dbReference>
<evidence type="ECO:0000256" key="6">
    <source>
        <dbReference type="ARBA" id="ARBA00022777"/>
    </source>
</evidence>
<proteinExistence type="predicted"/>
<keyword evidence="16" id="KW-1185">Reference proteome</keyword>
<comment type="caution">
    <text evidence="15">The sequence shown here is derived from an EMBL/GenBank/DDBJ whole genome shotgun (WGS) entry which is preliminary data.</text>
</comment>
<keyword evidence="12" id="KW-0472">Membrane</keyword>
<accession>A0A7J0BEB6</accession>
<dbReference type="Pfam" id="PF00072">
    <property type="entry name" value="Response_reg"/>
    <property type="match status" value="1"/>
</dbReference>
<evidence type="ECO:0000256" key="7">
    <source>
        <dbReference type="ARBA" id="ARBA00022840"/>
    </source>
</evidence>
<dbReference type="InterPro" id="IPR005467">
    <property type="entry name" value="His_kinase_dom"/>
</dbReference>
<dbReference type="Pfam" id="PF13188">
    <property type="entry name" value="PAS_8"/>
    <property type="match status" value="1"/>
</dbReference>
<keyword evidence="12" id="KW-0812">Transmembrane</keyword>
<dbReference type="InterPro" id="IPR001789">
    <property type="entry name" value="Sig_transdc_resp-reg_receiver"/>
</dbReference>
<dbReference type="InterPro" id="IPR003594">
    <property type="entry name" value="HATPase_dom"/>
</dbReference>
<evidence type="ECO:0000256" key="11">
    <source>
        <dbReference type="PROSITE-ProRule" id="PRU00169"/>
    </source>
</evidence>
<dbReference type="InterPro" id="IPR035965">
    <property type="entry name" value="PAS-like_dom_sf"/>
</dbReference>
<evidence type="ECO:0000259" key="13">
    <source>
        <dbReference type="PROSITE" id="PS50109"/>
    </source>
</evidence>
<dbReference type="EC" id="2.7.13.3" evidence="2"/>
<keyword evidence="4" id="KW-0808">Transferase</keyword>
<dbReference type="GO" id="GO:0005524">
    <property type="term" value="F:ATP binding"/>
    <property type="evidence" value="ECO:0007669"/>
    <property type="project" value="UniProtKB-KW"/>
</dbReference>
<organism evidence="15 16">
    <name type="scientific">Desulfovibrio subterraneus</name>
    <dbReference type="NCBI Taxonomy" id="2718620"/>
    <lineage>
        <taxon>Bacteria</taxon>
        <taxon>Pseudomonadati</taxon>
        <taxon>Thermodesulfobacteriota</taxon>
        <taxon>Desulfovibrionia</taxon>
        <taxon>Desulfovibrionales</taxon>
        <taxon>Desulfovibrionaceae</taxon>
        <taxon>Desulfovibrio</taxon>
    </lineage>
</organism>
<feature type="transmembrane region" description="Helical" evidence="12">
    <location>
        <begin position="210"/>
        <end position="231"/>
    </location>
</feature>
<evidence type="ECO:0000256" key="2">
    <source>
        <dbReference type="ARBA" id="ARBA00012438"/>
    </source>
</evidence>
<dbReference type="InterPro" id="IPR003661">
    <property type="entry name" value="HisK_dim/P_dom"/>
</dbReference>
<evidence type="ECO:0000313" key="15">
    <source>
        <dbReference type="EMBL" id="GFM32027.1"/>
    </source>
</evidence>
<dbReference type="InterPro" id="IPR021796">
    <property type="entry name" value="Tll0287-like_dom"/>
</dbReference>
<sequence>MKRAIFASLLALLLWTMLSYYTYDRAVGDYLRSQYNAALTDARRAYDTDLTYRRWNAKTGGVYAEVSGYMKPNPHLNVPNREIITQDGKIFTLVNPAYMTRMVHEIMSESDGLQGHITSLEPLNPANAPTPWEREVLMAFKTAPKEYHRLVEEGNEVALHYMRPMITEDFCLKCHAHQGYKVGDIRGGISITVPMSGYYRDLAHEKQGELFRSMSIFVTGLLLSIALLYFLRRYEQLRNRTEAAIRKSEARFRTLFTNAPLGMVLIDDADRILECNKAGLSLLASDDIPIHSQRLEDVLQCRNMAMNLARLKAEGSLQVAEQCTVASSLSPIHIRLLGFRIHESLYVAIVDDQTERIRAQSLLLAAKEEAEKANRVKTEFLAIMSHEIRTPLNGIIGMLQLMQTQILTEKQAEFISMALESSHNLLRILTDILDISRIESGKMEIFEEPFSFTDVLAPVCALFADDIKRKKLNITVDLDKKVPGLLIGDSGRLRQVLYNLIGNAVKYTETGSITVHVYPLPFRNDPDKISIHVEVTDTGIGIPDDKLGHVLEPFTQNEAVFSRRFGGVGLGLAIVKRIVLMLQGSLCLSSEPGVGTEAHLTLSFAMAAEPVLESVPAEQDTSPQIPPGRILIVEDDPVNRKTLHYLLEKLGHESEEASNGLEALDLILDRVFDLVLMDIQMPEMNGLEATKRIRSLPMQDRRAIPIIAVTAHAMKGDREMFLRAGMDDYISKPIDLQALDACLRKYMHRAALRR</sequence>
<evidence type="ECO:0000313" key="16">
    <source>
        <dbReference type="Proteomes" id="UP000503840"/>
    </source>
</evidence>
<dbReference type="AlphaFoldDB" id="A0A7J0BEB6"/>
<dbReference type="SUPFAM" id="SSF55874">
    <property type="entry name" value="ATPase domain of HSP90 chaperone/DNA topoisomerase II/histidine kinase"/>
    <property type="match status" value="1"/>
</dbReference>
<feature type="domain" description="Response regulatory" evidence="14">
    <location>
        <begin position="629"/>
        <end position="747"/>
    </location>
</feature>
<evidence type="ECO:0000256" key="3">
    <source>
        <dbReference type="ARBA" id="ARBA00022553"/>
    </source>
</evidence>
<dbReference type="EMBL" id="BLVO01000004">
    <property type="protein sequence ID" value="GFM32027.1"/>
    <property type="molecule type" value="Genomic_DNA"/>
</dbReference>
<dbReference type="Gene3D" id="3.30.565.10">
    <property type="entry name" value="Histidine kinase-like ATPase, C-terminal domain"/>
    <property type="match status" value="1"/>
</dbReference>
<dbReference type="Gene3D" id="1.10.287.130">
    <property type="match status" value="1"/>
</dbReference>
<evidence type="ECO:0000256" key="8">
    <source>
        <dbReference type="ARBA" id="ARBA00023012"/>
    </source>
</evidence>
<dbReference type="SUPFAM" id="SSF52172">
    <property type="entry name" value="CheY-like"/>
    <property type="match status" value="1"/>
</dbReference>
<comment type="catalytic activity">
    <reaction evidence="1">
        <text>ATP + protein L-histidine = ADP + protein N-phospho-L-histidine.</text>
        <dbReference type="EC" id="2.7.13.3"/>
    </reaction>
</comment>
<dbReference type="CDD" id="cd00082">
    <property type="entry name" value="HisKA"/>
    <property type="match status" value="1"/>
</dbReference>
<dbReference type="PANTHER" id="PTHR45339:SF1">
    <property type="entry name" value="HYBRID SIGNAL TRANSDUCTION HISTIDINE KINASE J"/>
    <property type="match status" value="1"/>
</dbReference>
<comment type="subunit">
    <text evidence="9">At low DSF concentrations, interacts with RpfF.</text>
</comment>
<dbReference type="SMART" id="SM00387">
    <property type="entry name" value="HATPase_c"/>
    <property type="match status" value="1"/>
</dbReference>
<dbReference type="SUPFAM" id="SSF55785">
    <property type="entry name" value="PYP-like sensor domain (PAS domain)"/>
    <property type="match status" value="1"/>
</dbReference>
<dbReference type="PROSITE" id="PS50110">
    <property type="entry name" value="RESPONSE_REGULATORY"/>
    <property type="match status" value="1"/>
</dbReference>
<dbReference type="SMART" id="SM00448">
    <property type="entry name" value="REC"/>
    <property type="match status" value="1"/>
</dbReference>
<dbReference type="InterPro" id="IPR036890">
    <property type="entry name" value="HATPase_C_sf"/>
</dbReference>
<feature type="modified residue" description="4-aspartylphosphate" evidence="11">
    <location>
        <position position="678"/>
    </location>
</feature>
<dbReference type="InterPro" id="IPR004358">
    <property type="entry name" value="Sig_transdc_His_kin-like_C"/>
</dbReference>
<evidence type="ECO:0000259" key="14">
    <source>
        <dbReference type="PROSITE" id="PS50110"/>
    </source>
</evidence>
<dbReference type="PANTHER" id="PTHR45339">
    <property type="entry name" value="HYBRID SIGNAL TRANSDUCTION HISTIDINE KINASE J"/>
    <property type="match status" value="1"/>
</dbReference>
<evidence type="ECO:0000256" key="1">
    <source>
        <dbReference type="ARBA" id="ARBA00000085"/>
    </source>
</evidence>
<dbReference type="CDD" id="cd16922">
    <property type="entry name" value="HATPase_EvgS-ArcB-TorS-like"/>
    <property type="match status" value="1"/>
</dbReference>
<keyword evidence="12" id="KW-1133">Transmembrane helix</keyword>
<name>A0A7J0BEB6_9BACT</name>
<evidence type="ECO:0000256" key="4">
    <source>
        <dbReference type="ARBA" id="ARBA00022679"/>
    </source>
</evidence>
<dbReference type="FunFam" id="1.10.287.130:FF:000002">
    <property type="entry name" value="Two-component osmosensing histidine kinase"/>
    <property type="match status" value="1"/>
</dbReference>
<dbReference type="Proteomes" id="UP000503840">
    <property type="component" value="Unassembled WGS sequence"/>
</dbReference>
<evidence type="ECO:0000256" key="9">
    <source>
        <dbReference type="ARBA" id="ARBA00064003"/>
    </source>
</evidence>
<dbReference type="GO" id="GO:0000155">
    <property type="term" value="F:phosphorelay sensor kinase activity"/>
    <property type="evidence" value="ECO:0007669"/>
    <property type="project" value="InterPro"/>
</dbReference>
<dbReference type="FunFam" id="3.30.565.10:FF:000010">
    <property type="entry name" value="Sensor histidine kinase RcsC"/>
    <property type="match status" value="1"/>
</dbReference>
<keyword evidence="8" id="KW-0902">Two-component regulatory system</keyword>
<dbReference type="Pfam" id="PF02518">
    <property type="entry name" value="HATPase_c"/>
    <property type="match status" value="1"/>
</dbReference>
<dbReference type="RefSeq" id="WP_174403704.1">
    <property type="nucleotide sequence ID" value="NZ_BLVO01000004.1"/>
</dbReference>
<dbReference type="Pfam" id="PF00512">
    <property type="entry name" value="HisKA"/>
    <property type="match status" value="1"/>
</dbReference>
<dbReference type="Gene3D" id="3.40.50.2300">
    <property type="match status" value="1"/>
</dbReference>
<protein>
    <recommendedName>
        <fullName evidence="10">Sensory/regulatory protein RpfC</fullName>
        <ecNumber evidence="2">2.7.13.3</ecNumber>
    </recommendedName>
</protein>
<keyword evidence="7" id="KW-0067">ATP-binding</keyword>
<dbReference type="InterPro" id="IPR000014">
    <property type="entry name" value="PAS"/>
</dbReference>
<keyword evidence="6" id="KW-0418">Kinase</keyword>
<evidence type="ECO:0000256" key="10">
    <source>
        <dbReference type="ARBA" id="ARBA00068150"/>
    </source>
</evidence>